<accession>A0A934HR14</accession>
<dbReference type="RefSeq" id="WP_198685073.1">
    <property type="nucleotide sequence ID" value="NZ_JAEIJD010000002.1"/>
</dbReference>
<dbReference type="Pfam" id="PF07452">
    <property type="entry name" value="CHRD"/>
    <property type="match status" value="1"/>
</dbReference>
<organism evidence="4 5">
    <name type="scientific">Pontibaca salina</name>
    <dbReference type="NCBI Taxonomy" id="2795731"/>
    <lineage>
        <taxon>Bacteria</taxon>
        <taxon>Pseudomonadati</taxon>
        <taxon>Pseudomonadota</taxon>
        <taxon>Alphaproteobacteria</taxon>
        <taxon>Rhodobacterales</taxon>
        <taxon>Roseobacteraceae</taxon>
        <taxon>Pontibaca</taxon>
    </lineage>
</organism>
<keyword evidence="2" id="KW-0732">Signal</keyword>
<dbReference type="SMART" id="SM00754">
    <property type="entry name" value="CHRD"/>
    <property type="match status" value="1"/>
</dbReference>
<dbReference type="AlphaFoldDB" id="A0A934HR14"/>
<comment type="caution">
    <text evidence="4">The sequence shown here is derived from an EMBL/GenBank/DDBJ whole genome shotgun (WGS) entry which is preliminary data.</text>
</comment>
<evidence type="ECO:0000313" key="5">
    <source>
        <dbReference type="Proteomes" id="UP000613255"/>
    </source>
</evidence>
<dbReference type="InterPro" id="IPR010895">
    <property type="entry name" value="CHRD"/>
</dbReference>
<reference evidence="4" key="1">
    <citation type="submission" date="2020-12" db="EMBL/GenBank/DDBJ databases">
        <title>Pontibaca salina gen. nov., sp. nov., isolated from marine sediment.</title>
        <authorList>
            <person name="Bo J."/>
            <person name="Wang S."/>
            <person name="Song X."/>
            <person name="Du Z."/>
        </authorList>
    </citation>
    <scope>NUCLEOTIDE SEQUENCE</scope>
    <source>
        <strain evidence="4">S1109L</strain>
    </source>
</reference>
<dbReference type="Proteomes" id="UP000613255">
    <property type="component" value="Unassembled WGS sequence"/>
</dbReference>
<evidence type="ECO:0000259" key="3">
    <source>
        <dbReference type="PROSITE" id="PS50933"/>
    </source>
</evidence>
<evidence type="ECO:0000256" key="2">
    <source>
        <dbReference type="SAM" id="SignalP"/>
    </source>
</evidence>
<proteinExistence type="predicted"/>
<evidence type="ECO:0000313" key="4">
    <source>
        <dbReference type="EMBL" id="MBI6629060.1"/>
    </source>
</evidence>
<feature type="signal peptide" evidence="2">
    <location>
        <begin position="1"/>
        <end position="25"/>
    </location>
</feature>
<dbReference type="EMBL" id="JAEIJD010000002">
    <property type="protein sequence ID" value="MBI6629060.1"/>
    <property type="molecule type" value="Genomic_DNA"/>
</dbReference>
<gene>
    <name evidence="4" type="ORF">JAO82_04110</name>
</gene>
<sequence>MFMPNIKQLAVAVSASAMLALPACAETTTYTADLTSRAEVPPNDSTATGTAEVTVDKNAGTVSWAVTTENLTGEPTAAHIHGPASPDENAPPDIDMSGALMNGSADITEAQIGELRDGKYYVNVHTEAHPDGEIRGQLDAAE</sequence>
<feature type="domain" description="CHRD" evidence="3">
    <location>
        <begin position="26"/>
        <end position="142"/>
    </location>
</feature>
<feature type="region of interest" description="Disordered" evidence="1">
    <location>
        <begin position="75"/>
        <end position="100"/>
    </location>
</feature>
<dbReference type="PROSITE" id="PS50933">
    <property type="entry name" value="CHRD"/>
    <property type="match status" value="1"/>
</dbReference>
<protein>
    <submittedName>
        <fullName evidence="4">CHRD domain-containing protein</fullName>
    </submittedName>
</protein>
<feature type="chain" id="PRO_5037552125" evidence="2">
    <location>
        <begin position="26"/>
        <end position="142"/>
    </location>
</feature>
<keyword evidence="5" id="KW-1185">Reference proteome</keyword>
<evidence type="ECO:0000256" key="1">
    <source>
        <dbReference type="SAM" id="MobiDB-lite"/>
    </source>
</evidence>
<name>A0A934HR14_9RHOB</name>